<comment type="caution">
    <text evidence="4">The sequence shown here is derived from an EMBL/GenBank/DDBJ whole genome shotgun (WGS) entry which is preliminary data.</text>
</comment>
<keyword evidence="1" id="KW-0808">Transferase</keyword>
<dbReference type="EMBL" id="JBHSPX010000004">
    <property type="protein sequence ID" value="MFC6063845.1"/>
    <property type="molecule type" value="Genomic_DNA"/>
</dbReference>
<keyword evidence="1" id="KW-0723">Serine/threonine-protein kinase</keyword>
<proteinExistence type="predicted"/>
<dbReference type="GO" id="GO:0005524">
    <property type="term" value="F:ATP binding"/>
    <property type="evidence" value="ECO:0007669"/>
    <property type="project" value="UniProtKB-KW"/>
</dbReference>
<name>A0ABW1MKM0_9ACTN</name>
<evidence type="ECO:0000259" key="3">
    <source>
        <dbReference type="Pfam" id="PF13581"/>
    </source>
</evidence>
<feature type="compositionally biased region" description="Low complexity" evidence="2">
    <location>
        <begin position="75"/>
        <end position="88"/>
    </location>
</feature>
<accession>A0ABW1MKM0</accession>
<evidence type="ECO:0000313" key="4">
    <source>
        <dbReference type="EMBL" id="MFC6063845.1"/>
    </source>
</evidence>
<keyword evidence="1" id="KW-0418">Kinase</keyword>
<dbReference type="InterPro" id="IPR036890">
    <property type="entry name" value="HATPase_C_sf"/>
</dbReference>
<evidence type="ECO:0000313" key="5">
    <source>
        <dbReference type="Proteomes" id="UP001596139"/>
    </source>
</evidence>
<evidence type="ECO:0000256" key="2">
    <source>
        <dbReference type="SAM" id="MobiDB-lite"/>
    </source>
</evidence>
<dbReference type="Pfam" id="PF13581">
    <property type="entry name" value="HATPase_c_2"/>
    <property type="match status" value="1"/>
</dbReference>
<organism evidence="4 5">
    <name type="scientific">Streptomyces ochraceiscleroticus</name>
    <dbReference type="NCBI Taxonomy" id="47761"/>
    <lineage>
        <taxon>Bacteria</taxon>
        <taxon>Bacillati</taxon>
        <taxon>Actinomycetota</taxon>
        <taxon>Actinomycetes</taxon>
        <taxon>Kitasatosporales</taxon>
        <taxon>Streptomycetaceae</taxon>
        <taxon>Streptomyces</taxon>
    </lineage>
</organism>
<feature type="region of interest" description="Disordered" evidence="2">
    <location>
        <begin position="73"/>
        <end position="108"/>
    </location>
</feature>
<dbReference type="CDD" id="cd16936">
    <property type="entry name" value="HATPase_RsbW-like"/>
    <property type="match status" value="1"/>
</dbReference>
<dbReference type="PANTHER" id="PTHR35526:SF3">
    <property type="entry name" value="ANTI-SIGMA-F FACTOR RSBW"/>
    <property type="match status" value="1"/>
</dbReference>
<reference evidence="5" key="1">
    <citation type="journal article" date="2019" name="Int. J. Syst. Evol. Microbiol.">
        <title>The Global Catalogue of Microorganisms (GCM) 10K type strain sequencing project: providing services to taxonomists for standard genome sequencing and annotation.</title>
        <authorList>
            <consortium name="The Broad Institute Genomics Platform"/>
            <consortium name="The Broad Institute Genome Sequencing Center for Infectious Disease"/>
            <person name="Wu L."/>
            <person name="Ma J."/>
        </authorList>
    </citation>
    <scope>NUCLEOTIDE SEQUENCE [LARGE SCALE GENOMIC DNA]</scope>
    <source>
        <strain evidence="5">CGMCC 1.15180</strain>
    </source>
</reference>
<dbReference type="SUPFAM" id="SSF55874">
    <property type="entry name" value="ATPase domain of HSP90 chaperone/DNA topoisomerase II/histidine kinase"/>
    <property type="match status" value="1"/>
</dbReference>
<dbReference type="PANTHER" id="PTHR35526">
    <property type="entry name" value="ANTI-SIGMA-F FACTOR RSBW-RELATED"/>
    <property type="match status" value="1"/>
</dbReference>
<dbReference type="InterPro" id="IPR003594">
    <property type="entry name" value="HATPase_dom"/>
</dbReference>
<dbReference type="Proteomes" id="UP001596139">
    <property type="component" value="Unassembled WGS sequence"/>
</dbReference>
<keyword evidence="4" id="KW-0547">Nucleotide-binding</keyword>
<gene>
    <name evidence="4" type="ORF">ACFP4F_14920</name>
</gene>
<dbReference type="InterPro" id="IPR050267">
    <property type="entry name" value="Anti-sigma-factor_SerPK"/>
</dbReference>
<sequence>MSADRLLELDFTGPDLPLARITLAATLHRAGLPGPVRDALAQAVLEAMANAVLHGGGAGRLSVGSADGEVRCEVADAGPGPSAVVPAPESLAPEPRTPDAGQEAATGRGHGLRIAEALTDRIEVHPGPGDRGTTVVLAASLRTAVPAPGSA</sequence>
<protein>
    <submittedName>
        <fullName evidence="4">ATP-binding protein</fullName>
    </submittedName>
</protein>
<keyword evidence="4" id="KW-0067">ATP-binding</keyword>
<feature type="domain" description="Histidine kinase/HSP90-like ATPase" evidence="3">
    <location>
        <begin position="16"/>
        <end position="137"/>
    </location>
</feature>
<dbReference type="Gene3D" id="3.30.565.10">
    <property type="entry name" value="Histidine kinase-like ATPase, C-terminal domain"/>
    <property type="match status" value="1"/>
</dbReference>
<dbReference type="RefSeq" id="WP_051861483.1">
    <property type="nucleotide sequence ID" value="NZ_JBHSPX010000004.1"/>
</dbReference>
<keyword evidence="5" id="KW-1185">Reference proteome</keyword>
<evidence type="ECO:0000256" key="1">
    <source>
        <dbReference type="ARBA" id="ARBA00022527"/>
    </source>
</evidence>